<gene>
    <name evidence="2" type="ORF">ENS29_10360</name>
</gene>
<proteinExistence type="predicted"/>
<name>A0A7C4MMX9_9BACT</name>
<dbReference type="InterPro" id="IPR007197">
    <property type="entry name" value="rSAM"/>
</dbReference>
<dbReference type="PANTHER" id="PTHR42731:SF1">
    <property type="entry name" value="RADICAL SAM DOMAIN PROTEIN"/>
    <property type="match status" value="1"/>
</dbReference>
<dbReference type="InterPro" id="IPR018768">
    <property type="entry name" value="DUF2344"/>
</dbReference>
<accession>A0A7C4MMX9</accession>
<organism evidence="2">
    <name type="scientific">Desulfatirhabdium butyrativorans</name>
    <dbReference type="NCBI Taxonomy" id="340467"/>
    <lineage>
        <taxon>Bacteria</taxon>
        <taxon>Pseudomonadati</taxon>
        <taxon>Thermodesulfobacteriota</taxon>
        <taxon>Desulfobacteria</taxon>
        <taxon>Desulfobacterales</taxon>
        <taxon>Desulfatirhabdiaceae</taxon>
        <taxon>Desulfatirhabdium</taxon>
    </lineage>
</organism>
<protein>
    <submittedName>
        <fullName evidence="2">TIGR03960 family B12-binding radical SAM protein</fullName>
    </submittedName>
</protein>
<dbReference type="PROSITE" id="PS51918">
    <property type="entry name" value="RADICAL_SAM"/>
    <property type="match status" value="1"/>
</dbReference>
<feature type="domain" description="Radical SAM core" evidence="1">
    <location>
        <begin position="261"/>
        <end position="492"/>
    </location>
</feature>
<dbReference type="Pfam" id="PF10105">
    <property type="entry name" value="DUF2344"/>
    <property type="match status" value="1"/>
</dbReference>
<reference evidence="2" key="1">
    <citation type="journal article" date="2020" name="mSystems">
        <title>Genome- and Community-Level Interaction Insights into Carbon Utilization and Element Cycling Functions of Hydrothermarchaeota in Hydrothermal Sediment.</title>
        <authorList>
            <person name="Zhou Z."/>
            <person name="Liu Y."/>
            <person name="Xu W."/>
            <person name="Pan J."/>
            <person name="Luo Z.H."/>
            <person name="Li M."/>
        </authorList>
    </citation>
    <scope>NUCLEOTIDE SEQUENCE [LARGE SCALE GENOMIC DNA]</scope>
    <source>
        <strain evidence="2">SpSt-477</strain>
    </source>
</reference>
<dbReference type="PANTHER" id="PTHR42731">
    <property type="entry name" value="SLL1084 PROTEIN"/>
    <property type="match status" value="1"/>
</dbReference>
<dbReference type="SUPFAM" id="SSF102114">
    <property type="entry name" value="Radical SAM enzymes"/>
    <property type="match status" value="1"/>
</dbReference>
<dbReference type="InterPro" id="IPR023862">
    <property type="entry name" value="CHP03960_rSAM"/>
</dbReference>
<dbReference type="NCBIfam" id="TIGR03936">
    <property type="entry name" value="sam_1_link_chp"/>
    <property type="match status" value="1"/>
</dbReference>
<dbReference type="CDD" id="cd01335">
    <property type="entry name" value="Radical_SAM"/>
    <property type="match status" value="1"/>
</dbReference>
<dbReference type="Pfam" id="PF04055">
    <property type="entry name" value="Radical_SAM"/>
    <property type="match status" value="1"/>
</dbReference>
<dbReference type="SMART" id="SM00729">
    <property type="entry name" value="Elp3"/>
    <property type="match status" value="1"/>
</dbReference>
<dbReference type="InterPro" id="IPR058240">
    <property type="entry name" value="rSAM_sf"/>
</dbReference>
<dbReference type="GO" id="GO:0051536">
    <property type="term" value="F:iron-sulfur cluster binding"/>
    <property type="evidence" value="ECO:0007669"/>
    <property type="project" value="InterPro"/>
</dbReference>
<sequence length="850" mass="96482">MTRSSSRAPSDAHFWEALGGIEQPSRYIGFEPNHIRKRPEEIKLFFALAFPEMYEIGMSHFGIQILYHILNREPDIAAERVFAPGPDLYERMVRENQPLVSLESKRPLRDFDIIGFSLLYELTYTNVLYMLESAGIPFDARNRDGKVPFVVAGGPCTVNPEPMARFFDAMVVGDGERVVLAMTNAWMNWKNEGAASREDLLERWAVIEGVYIPRFYHVQTDGLGFRLRIPEANVPARIRRAVVADLDRAAFPESPLVPFGKPVHDRLRLEISRGCSRGCRFCQAGMIYRPVRERSISTIMKQARAAVDATGYEDLSLLSLSTGDYTELERLMDALMGHCEPLHVAVSLPSIRADRLSKPLMEAIKRVRKTGFTIAPEAGSQRLRNVINKNLVEEDIRKAVEDAFSLGWQVVKLYFMIGLPTEEDADLDALVDLVKGLRGLLRSFGKHRRGEIHTSLATFIPKPHTPFQWEPQISIDEAYRRLSSIRHRLQMPGISVKWQQPEVSFLEGVLARGDDRCSAVIETAYRMGCRFDGWSDHFRFDRWMAAFDAEGVDPTAFVHRKRELDEPLPWDHIDIRVTKDFLQAEHRLAMEGRPTPDCRQAECSGCGACDFDILQPVLCRDMPEADRSDGLPSGVVERPYAPRWKSVVLRYTKTGSARFLGHLEVYNLFCRAFRRSGVSVEFSEGFHPKPKLSFDEALPIGLASMCETFRASVDADTDCNTLVERLNHALIEGIRIIGCEPAIPASKGQKTQSNGATYRVTLFRNGFHREALVRFEQADTFEITRTNRKGITRRIDLKQIVPEIRLLSDTSCEMRLLHAQDAVLRPADVLRAVWQFPEEVIQEAEVTKVA</sequence>
<dbReference type="InterPro" id="IPR023404">
    <property type="entry name" value="rSAM_horseshoe"/>
</dbReference>
<dbReference type="SFLD" id="SFLDS00029">
    <property type="entry name" value="Radical_SAM"/>
    <property type="match status" value="1"/>
</dbReference>
<evidence type="ECO:0000313" key="2">
    <source>
        <dbReference type="EMBL" id="HGU33242.1"/>
    </source>
</evidence>
<dbReference type="InterPro" id="IPR006638">
    <property type="entry name" value="Elp3/MiaA/NifB-like_rSAM"/>
</dbReference>
<comment type="caution">
    <text evidence="2">The sequence shown here is derived from an EMBL/GenBank/DDBJ whole genome shotgun (WGS) entry which is preliminary data.</text>
</comment>
<dbReference type="InterPro" id="IPR045784">
    <property type="entry name" value="Radical_SAM_N2"/>
</dbReference>
<dbReference type="Gene3D" id="3.80.30.20">
    <property type="entry name" value="tm_1862 like domain"/>
    <property type="match status" value="1"/>
</dbReference>
<dbReference type="NCBIfam" id="TIGR03960">
    <property type="entry name" value="rSAM_fuse_unch"/>
    <property type="match status" value="1"/>
</dbReference>
<dbReference type="EMBL" id="DSUH01000241">
    <property type="protein sequence ID" value="HGU33242.1"/>
    <property type="molecule type" value="Genomic_DNA"/>
</dbReference>
<dbReference type="GO" id="GO:0003824">
    <property type="term" value="F:catalytic activity"/>
    <property type="evidence" value="ECO:0007669"/>
    <property type="project" value="InterPro"/>
</dbReference>
<dbReference type="SFLD" id="SFLDG01082">
    <property type="entry name" value="B12-binding_domain_containing"/>
    <property type="match status" value="1"/>
</dbReference>
<dbReference type="AlphaFoldDB" id="A0A7C4MMX9"/>
<evidence type="ECO:0000259" key="1">
    <source>
        <dbReference type="PROSITE" id="PS51918"/>
    </source>
</evidence>
<dbReference type="Pfam" id="PF19864">
    <property type="entry name" value="Radical_SAM_N2"/>
    <property type="match status" value="1"/>
</dbReference>